<dbReference type="GO" id="GO:0006046">
    <property type="term" value="P:N-acetylglucosamine catabolic process"/>
    <property type="evidence" value="ECO:0007669"/>
    <property type="project" value="TreeGrafter"/>
</dbReference>
<gene>
    <name evidence="3" type="ORF">BC351_37100</name>
</gene>
<dbReference type="PANTHER" id="PTHR11280">
    <property type="entry name" value="GLUCOSAMINE-6-PHOSPHATE ISOMERASE"/>
    <property type="match status" value="1"/>
</dbReference>
<dbReference type="GO" id="GO:0006043">
    <property type="term" value="P:glucosamine catabolic process"/>
    <property type="evidence" value="ECO:0007669"/>
    <property type="project" value="TreeGrafter"/>
</dbReference>
<dbReference type="OrthoDB" id="9791139at2"/>
<dbReference type="Proteomes" id="UP000190626">
    <property type="component" value="Unassembled WGS sequence"/>
</dbReference>
<dbReference type="InterPro" id="IPR006148">
    <property type="entry name" value="Glc/Gal-6P_isomerase"/>
</dbReference>
<dbReference type="STRING" id="1469647.BC351_37100"/>
<dbReference type="GO" id="GO:0005975">
    <property type="term" value="P:carbohydrate metabolic process"/>
    <property type="evidence" value="ECO:0007669"/>
    <property type="project" value="InterPro"/>
</dbReference>
<evidence type="ECO:0000313" key="4">
    <source>
        <dbReference type="Proteomes" id="UP000190626"/>
    </source>
</evidence>
<sequence>MNELPNVLFSQTIDSLKVNVYDNRLALGTAAGVDVAARIKQLLSEKPNIRMIFAAAPSQNELLAYLLEDQAIDWNRITAFHMDEYNGLPVDAPQKFSRFLCERLFNQVKPGTVHLIDSSNESEEECRRYGELLRQAPIDMVCLGIGENGHIAFNDPPVADFNDPQVIKMVELDNACRQQQVNDGCFAAIKDVPTHALTLTIPALLSGSHLFCVVPGPTKQKAVERTLNGPISTECPSTILRKHPDCTLYVDRDSYGK</sequence>
<dbReference type="GO" id="GO:0005737">
    <property type="term" value="C:cytoplasm"/>
    <property type="evidence" value="ECO:0007669"/>
    <property type="project" value="TreeGrafter"/>
</dbReference>
<dbReference type="Gene3D" id="3.40.50.1360">
    <property type="match status" value="1"/>
</dbReference>
<dbReference type="EMBL" id="MBTG01000038">
    <property type="protein sequence ID" value="OPH49615.1"/>
    <property type="molecule type" value="Genomic_DNA"/>
</dbReference>
<reference evidence="4" key="1">
    <citation type="submission" date="2016-07" db="EMBL/GenBank/DDBJ databases">
        <authorList>
            <person name="Florea S."/>
            <person name="Webb J.S."/>
            <person name="Jaromczyk J."/>
            <person name="Schardl C.L."/>
        </authorList>
    </citation>
    <scope>NUCLEOTIDE SEQUENCE [LARGE SCALE GENOMIC DNA]</scope>
    <source>
        <strain evidence="4">CY1</strain>
    </source>
</reference>
<feature type="domain" description="Glucosamine/galactosamine-6-phosphate isomerase" evidence="2">
    <location>
        <begin position="26"/>
        <end position="242"/>
    </location>
</feature>
<organism evidence="3 4">
    <name type="scientific">Paenibacillus ferrarius</name>
    <dbReference type="NCBI Taxonomy" id="1469647"/>
    <lineage>
        <taxon>Bacteria</taxon>
        <taxon>Bacillati</taxon>
        <taxon>Bacillota</taxon>
        <taxon>Bacilli</taxon>
        <taxon>Bacillales</taxon>
        <taxon>Paenibacillaceae</taxon>
        <taxon>Paenibacillus</taxon>
    </lineage>
</organism>
<proteinExistence type="predicted"/>
<keyword evidence="1" id="KW-0119">Carbohydrate metabolism</keyword>
<dbReference type="GO" id="GO:0019262">
    <property type="term" value="P:N-acetylneuraminate catabolic process"/>
    <property type="evidence" value="ECO:0007669"/>
    <property type="project" value="TreeGrafter"/>
</dbReference>
<dbReference type="CDD" id="cd01399">
    <property type="entry name" value="GlcN6P_deaminase"/>
    <property type="match status" value="1"/>
</dbReference>
<dbReference type="RefSeq" id="WP_079418351.1">
    <property type="nucleotide sequence ID" value="NZ_MBTG01000038.1"/>
</dbReference>
<evidence type="ECO:0000259" key="2">
    <source>
        <dbReference type="Pfam" id="PF01182"/>
    </source>
</evidence>
<dbReference type="PANTHER" id="PTHR11280:SF6">
    <property type="entry name" value="GLUCOSAMINE-6-PHOSPHATE ISOMERASE NAGB"/>
    <property type="match status" value="1"/>
</dbReference>
<dbReference type="SUPFAM" id="SSF100950">
    <property type="entry name" value="NagB/RpiA/CoA transferase-like"/>
    <property type="match status" value="1"/>
</dbReference>
<accession>A0A1V4HBS9</accession>
<name>A0A1V4HBS9_9BACL</name>
<dbReference type="Pfam" id="PF01182">
    <property type="entry name" value="Glucosamine_iso"/>
    <property type="match status" value="1"/>
</dbReference>
<evidence type="ECO:0000313" key="3">
    <source>
        <dbReference type="EMBL" id="OPH49615.1"/>
    </source>
</evidence>
<dbReference type="GO" id="GO:0004342">
    <property type="term" value="F:glucosamine-6-phosphate deaminase activity"/>
    <property type="evidence" value="ECO:0007669"/>
    <property type="project" value="InterPro"/>
</dbReference>
<comment type="caution">
    <text evidence="3">The sequence shown here is derived from an EMBL/GenBank/DDBJ whole genome shotgun (WGS) entry which is preliminary data.</text>
</comment>
<keyword evidence="4" id="KW-1185">Reference proteome</keyword>
<dbReference type="GO" id="GO:0042802">
    <property type="term" value="F:identical protein binding"/>
    <property type="evidence" value="ECO:0007669"/>
    <property type="project" value="TreeGrafter"/>
</dbReference>
<protein>
    <submittedName>
        <fullName evidence="3">Glucosamine-6-phosphate deaminase</fullName>
    </submittedName>
</protein>
<dbReference type="InterPro" id="IPR037171">
    <property type="entry name" value="NagB/RpiA_transferase-like"/>
</dbReference>
<dbReference type="AlphaFoldDB" id="A0A1V4HBS9"/>
<dbReference type="InterPro" id="IPR004547">
    <property type="entry name" value="Glucosamine6P_isomerase"/>
</dbReference>
<evidence type="ECO:0000256" key="1">
    <source>
        <dbReference type="ARBA" id="ARBA00023277"/>
    </source>
</evidence>